<proteinExistence type="predicted"/>
<evidence type="ECO:0000313" key="4">
    <source>
        <dbReference type="Proteomes" id="UP000294847"/>
    </source>
</evidence>
<feature type="chain" id="PRO_5020678141" evidence="2">
    <location>
        <begin position="17"/>
        <end position="354"/>
    </location>
</feature>
<dbReference type="EMBL" id="CP034207">
    <property type="protein sequence ID" value="QBZ61618.1"/>
    <property type="molecule type" value="Genomic_DNA"/>
</dbReference>
<feature type="region of interest" description="Disordered" evidence="1">
    <location>
        <begin position="214"/>
        <end position="247"/>
    </location>
</feature>
<protein>
    <submittedName>
        <fullName evidence="3">Uncharacterized protein</fullName>
    </submittedName>
</protein>
<name>A0A4V1C6Z6_PYROR</name>
<dbReference type="Proteomes" id="UP000294847">
    <property type="component" value="Chromosome 4"/>
</dbReference>
<sequence length="354" mass="38112">MHVKFVISCFAVGVAAMPTGVRTRDGEMTAAEATSLSAAHNPSSIVARSPDSMWGRARSKVGIKKKKKLADLEPEAPRPPKNFDYDREYIVEGPRGESMGTAVPIRPGVRITMEPTRPRPARQPSPPPPQQPWVPDPSYQPEDPDTWENDVPPSQQAIQAVEDARNGVYNPLHAQQDYHHHGGGGGSHVDYDYDGHAGAPSSYVAYDYDDDHGHGHHYGSTSGHGSRPSSSHHGAGEELEPWDRPEGGYFWEAGASPVYAPQGSQQGGGVLSSVVSGGSQILRAGARMVSSAVQQYQNPRPYVIRPVYPGQPFPGPGYHVHPAPGHGMPPGVWVYSGTPGEGPPGEIRYPSDYD</sequence>
<feature type="signal peptide" evidence="2">
    <location>
        <begin position="1"/>
        <end position="16"/>
    </location>
</feature>
<feature type="compositionally biased region" description="Basic and acidic residues" evidence="1">
    <location>
        <begin position="69"/>
        <end position="90"/>
    </location>
</feature>
<evidence type="ECO:0000256" key="2">
    <source>
        <dbReference type="SAM" id="SignalP"/>
    </source>
</evidence>
<reference evidence="3 4" key="1">
    <citation type="journal article" date="2019" name="Mol. Biol. Evol.">
        <title>Blast fungal genomes show frequent chromosomal changes, gene gains and losses, and effector gene turnover.</title>
        <authorList>
            <person name="Gomez Luciano L.B."/>
            <person name="Jason Tsai I."/>
            <person name="Chuma I."/>
            <person name="Tosa Y."/>
            <person name="Chen Y.H."/>
            <person name="Li J.Y."/>
            <person name="Li M.Y."/>
            <person name="Jade Lu M.Y."/>
            <person name="Nakayashiki H."/>
            <person name="Li W.H."/>
        </authorList>
    </citation>
    <scope>NUCLEOTIDE SEQUENCE [LARGE SCALE GENOMIC DNA]</scope>
    <source>
        <strain evidence="3">MZ5-1-6</strain>
    </source>
</reference>
<dbReference type="AlphaFoldDB" id="A0A4V1C6Z6"/>
<accession>A0A4V1C6Z6</accession>
<feature type="region of interest" description="Disordered" evidence="1">
    <location>
        <begin position="174"/>
        <end position="193"/>
    </location>
</feature>
<feature type="region of interest" description="Disordered" evidence="1">
    <location>
        <begin position="66"/>
        <end position="152"/>
    </location>
</feature>
<gene>
    <name evidence="3" type="ORF">PoMZ_08572</name>
</gene>
<feature type="compositionally biased region" description="Pro residues" evidence="1">
    <location>
        <begin position="121"/>
        <end position="135"/>
    </location>
</feature>
<evidence type="ECO:0000256" key="1">
    <source>
        <dbReference type="SAM" id="MobiDB-lite"/>
    </source>
</evidence>
<organism evidence="3 4">
    <name type="scientific">Pyricularia oryzae</name>
    <name type="common">Rice blast fungus</name>
    <name type="synonym">Magnaporthe oryzae</name>
    <dbReference type="NCBI Taxonomy" id="318829"/>
    <lineage>
        <taxon>Eukaryota</taxon>
        <taxon>Fungi</taxon>
        <taxon>Dikarya</taxon>
        <taxon>Ascomycota</taxon>
        <taxon>Pezizomycotina</taxon>
        <taxon>Sordariomycetes</taxon>
        <taxon>Sordariomycetidae</taxon>
        <taxon>Magnaporthales</taxon>
        <taxon>Pyriculariaceae</taxon>
        <taxon>Pyricularia</taxon>
    </lineage>
</organism>
<keyword evidence="2" id="KW-0732">Signal</keyword>
<feature type="compositionally biased region" description="Low complexity" evidence="1">
    <location>
        <begin position="218"/>
        <end position="233"/>
    </location>
</feature>
<evidence type="ECO:0000313" key="3">
    <source>
        <dbReference type="EMBL" id="QBZ61618.1"/>
    </source>
</evidence>